<proteinExistence type="predicted"/>
<reference evidence="2" key="1">
    <citation type="submission" date="2021-03" db="EMBL/GenBank/DDBJ databases">
        <authorList>
            <person name="Tagirdzhanova G."/>
        </authorList>
    </citation>
    <scope>NUCLEOTIDE SEQUENCE</scope>
</reference>
<accession>A0A8H3FDI5</accession>
<feature type="coiled-coil region" evidence="1">
    <location>
        <begin position="395"/>
        <end position="422"/>
    </location>
</feature>
<evidence type="ECO:0000313" key="3">
    <source>
        <dbReference type="Proteomes" id="UP000664203"/>
    </source>
</evidence>
<keyword evidence="1" id="KW-0175">Coiled coil</keyword>
<keyword evidence="3" id="KW-1185">Reference proteome</keyword>
<protein>
    <submittedName>
        <fullName evidence="2">Uncharacterized protein</fullName>
    </submittedName>
</protein>
<dbReference type="EMBL" id="CAJPDR010000132">
    <property type="protein sequence ID" value="CAF9920038.1"/>
    <property type="molecule type" value="Genomic_DNA"/>
</dbReference>
<dbReference type="AlphaFoldDB" id="A0A8H3FDI5"/>
<dbReference type="Proteomes" id="UP000664203">
    <property type="component" value="Unassembled WGS sequence"/>
</dbReference>
<gene>
    <name evidence="2" type="ORF">ALECFALPRED_001411</name>
</gene>
<evidence type="ECO:0000256" key="1">
    <source>
        <dbReference type="SAM" id="Coils"/>
    </source>
</evidence>
<sequence length="437" mass="50210">MEGLDAGPLTASDIAQLQLTSLTPELKCAIFTNLPDVTSAKSLALASSSFYYTFLDAQALILTQVLQNEISTPLLHGAFAAYKASRIPVWSKQAIQDFLNEYFGDSVPHKSQKWKLSEALHMSRIHSCVEFFTAEFASFALSKNPTARGSNAAPSFTEIIRIKRILYRFELYCNLFRKPIHDRMIRGQRNCLIQPSPFEKQEQRGIFFDRFSPWENEQLGCIHDYLIEEITVAFNDVAEHDVDWGELSIAWVDTSGNGEDFYKEGFLLKGLDFIFQLSTARIYDDRHSLLELSQNSGGSYLFEALGPPRLLQYGGVPLEEYNEEEEKLYVRSPFDDDDDIGPAEAWRRVHAKSTKGRFYYVEDHCLFRRRGYVMWDLSRLLGWNFLSLPVQALASERLSGYLEHLEKKAEREKQEVSWTERSRIWSEGGRGWWAPGD</sequence>
<dbReference type="OrthoDB" id="5427059at2759"/>
<evidence type="ECO:0000313" key="2">
    <source>
        <dbReference type="EMBL" id="CAF9920038.1"/>
    </source>
</evidence>
<name>A0A8H3FDI5_9LECA</name>
<comment type="caution">
    <text evidence="2">The sequence shown here is derived from an EMBL/GenBank/DDBJ whole genome shotgun (WGS) entry which is preliminary data.</text>
</comment>
<organism evidence="2 3">
    <name type="scientific">Alectoria fallacina</name>
    <dbReference type="NCBI Taxonomy" id="1903189"/>
    <lineage>
        <taxon>Eukaryota</taxon>
        <taxon>Fungi</taxon>
        <taxon>Dikarya</taxon>
        <taxon>Ascomycota</taxon>
        <taxon>Pezizomycotina</taxon>
        <taxon>Lecanoromycetes</taxon>
        <taxon>OSLEUM clade</taxon>
        <taxon>Lecanoromycetidae</taxon>
        <taxon>Lecanorales</taxon>
        <taxon>Lecanorineae</taxon>
        <taxon>Parmeliaceae</taxon>
        <taxon>Alectoria</taxon>
    </lineage>
</organism>